<feature type="compositionally biased region" description="Basic and acidic residues" evidence="1">
    <location>
        <begin position="203"/>
        <end position="219"/>
    </location>
</feature>
<organism evidence="2 3">
    <name type="scientific">Echinostoma caproni</name>
    <dbReference type="NCBI Taxonomy" id="27848"/>
    <lineage>
        <taxon>Eukaryota</taxon>
        <taxon>Metazoa</taxon>
        <taxon>Spiralia</taxon>
        <taxon>Lophotrochozoa</taxon>
        <taxon>Platyhelminthes</taxon>
        <taxon>Trematoda</taxon>
        <taxon>Digenea</taxon>
        <taxon>Plagiorchiida</taxon>
        <taxon>Echinostomata</taxon>
        <taxon>Echinostomatoidea</taxon>
        <taxon>Echinostomatidae</taxon>
        <taxon>Echinostoma</taxon>
    </lineage>
</organism>
<feature type="region of interest" description="Disordered" evidence="1">
    <location>
        <begin position="46"/>
        <end position="94"/>
    </location>
</feature>
<name>A0A3P8GR93_9TREM</name>
<dbReference type="EMBL" id="UZAN01057205">
    <property type="protein sequence ID" value="VDP91572.1"/>
    <property type="molecule type" value="Genomic_DNA"/>
</dbReference>
<evidence type="ECO:0000313" key="3">
    <source>
        <dbReference type="Proteomes" id="UP000272942"/>
    </source>
</evidence>
<proteinExistence type="predicted"/>
<gene>
    <name evidence="2" type="ORF">ECPE_LOCUS14300</name>
</gene>
<feature type="compositionally biased region" description="Polar residues" evidence="1">
    <location>
        <begin position="46"/>
        <end position="57"/>
    </location>
</feature>
<feature type="region of interest" description="Disordered" evidence="1">
    <location>
        <begin position="108"/>
        <end position="237"/>
    </location>
</feature>
<dbReference type="Proteomes" id="UP000272942">
    <property type="component" value="Unassembled WGS sequence"/>
</dbReference>
<feature type="compositionally biased region" description="Polar residues" evidence="1">
    <location>
        <begin position="118"/>
        <end position="133"/>
    </location>
</feature>
<keyword evidence="3" id="KW-1185">Reference proteome</keyword>
<reference evidence="2 3" key="1">
    <citation type="submission" date="2018-11" db="EMBL/GenBank/DDBJ databases">
        <authorList>
            <consortium name="Pathogen Informatics"/>
        </authorList>
    </citation>
    <scope>NUCLEOTIDE SEQUENCE [LARGE SCALE GENOMIC DNA]</scope>
    <source>
        <strain evidence="2 3">Egypt</strain>
    </source>
</reference>
<evidence type="ECO:0000256" key="1">
    <source>
        <dbReference type="SAM" id="MobiDB-lite"/>
    </source>
</evidence>
<protein>
    <submittedName>
        <fullName evidence="2">Uncharacterized protein</fullName>
    </submittedName>
</protein>
<evidence type="ECO:0000313" key="2">
    <source>
        <dbReference type="EMBL" id="VDP91572.1"/>
    </source>
</evidence>
<dbReference type="AlphaFoldDB" id="A0A3P8GR93"/>
<accession>A0A3P8GR93</accession>
<sequence length="237" mass="25254">MDFLQQSGPGIRLVHLLIDNAETLFAEDKIALSHLLKDRSNCVTFSTHSRSPSNASLTDFKPPKPTAPRLYPSIPDEPVKSVADPSHNPTNSIPAIGFLIQDLSDIDSLEPRTAPGPDSSQGQTLSVIASPSRQPRKKTAAPKPPVPASLPQSVGTSILPSPRDPPYPSTPASDPNNHRDPMKTPLGDQASVPTACSAIHFTPAEDARSKSPSRTEESSQLKAPPKRPPRPGSNAPK</sequence>